<feature type="region of interest" description="Disordered" evidence="1">
    <location>
        <begin position="43"/>
        <end position="65"/>
    </location>
</feature>
<reference evidence="2 4" key="1">
    <citation type="journal article" date="2014" name="BMC Genomics">
        <title>Genome sequence of Anopheles sinensis provides insight into genetics basis of mosquito competence for malaria parasites.</title>
        <authorList>
            <person name="Zhou D."/>
            <person name="Zhang D."/>
            <person name="Ding G."/>
            <person name="Shi L."/>
            <person name="Hou Q."/>
            <person name="Ye Y."/>
            <person name="Xu Y."/>
            <person name="Zhou H."/>
            <person name="Xiong C."/>
            <person name="Li S."/>
            <person name="Yu J."/>
            <person name="Hong S."/>
            <person name="Yu X."/>
            <person name="Zou P."/>
            <person name="Chen C."/>
            <person name="Chang X."/>
            <person name="Wang W."/>
            <person name="Lv Y."/>
            <person name="Sun Y."/>
            <person name="Ma L."/>
            <person name="Shen B."/>
            <person name="Zhu C."/>
        </authorList>
    </citation>
    <scope>NUCLEOTIDE SEQUENCE [LARGE SCALE GENOMIC DNA]</scope>
</reference>
<sequence length="65" mass="7117">MRGLASHLARWLTELQAAGGPPGEVRGFRPSCQVFKANGGWIAPLSDDWAQSDSPRRSSRKKNPL</sequence>
<evidence type="ECO:0000256" key="1">
    <source>
        <dbReference type="SAM" id="MobiDB-lite"/>
    </source>
</evidence>
<gene>
    <name evidence="2" type="ORF">ZHAS_00012742</name>
</gene>
<reference evidence="3" key="2">
    <citation type="submission" date="2020-05" db="UniProtKB">
        <authorList>
            <consortium name="EnsemblMetazoa"/>
        </authorList>
    </citation>
    <scope>IDENTIFICATION</scope>
</reference>
<dbReference type="EnsemblMetazoa" id="ASIC012742-RA">
    <property type="protein sequence ID" value="ASIC012742-PA"/>
    <property type="gene ID" value="ASIC012742"/>
</dbReference>
<evidence type="ECO:0000313" key="3">
    <source>
        <dbReference type="EnsemblMetazoa" id="ASIC012742-PA"/>
    </source>
</evidence>
<dbReference type="AlphaFoldDB" id="A0A084W3N7"/>
<dbReference type="EMBL" id="KE525293">
    <property type="protein sequence ID" value="KFB44831.1"/>
    <property type="molecule type" value="Genomic_DNA"/>
</dbReference>
<dbReference type="Proteomes" id="UP000030765">
    <property type="component" value="Unassembled WGS sequence"/>
</dbReference>
<evidence type="ECO:0000313" key="2">
    <source>
        <dbReference type="EMBL" id="KFB44831.1"/>
    </source>
</evidence>
<name>A0A084W3N7_ANOSI</name>
<dbReference type="VEuPathDB" id="VectorBase:ASIC012742"/>
<evidence type="ECO:0000313" key="4">
    <source>
        <dbReference type="Proteomes" id="UP000030765"/>
    </source>
</evidence>
<accession>A0A084W3N7</accession>
<organism evidence="2">
    <name type="scientific">Anopheles sinensis</name>
    <name type="common">Mosquito</name>
    <dbReference type="NCBI Taxonomy" id="74873"/>
    <lineage>
        <taxon>Eukaryota</taxon>
        <taxon>Metazoa</taxon>
        <taxon>Ecdysozoa</taxon>
        <taxon>Arthropoda</taxon>
        <taxon>Hexapoda</taxon>
        <taxon>Insecta</taxon>
        <taxon>Pterygota</taxon>
        <taxon>Neoptera</taxon>
        <taxon>Endopterygota</taxon>
        <taxon>Diptera</taxon>
        <taxon>Nematocera</taxon>
        <taxon>Culicoidea</taxon>
        <taxon>Culicidae</taxon>
        <taxon>Anophelinae</taxon>
        <taxon>Anopheles</taxon>
    </lineage>
</organism>
<protein>
    <submittedName>
        <fullName evidence="2 3">Uncharacterized protein</fullName>
    </submittedName>
</protein>
<keyword evidence="4" id="KW-1185">Reference proteome</keyword>
<dbReference type="EMBL" id="ATLV01020066">
    <property type="status" value="NOT_ANNOTATED_CDS"/>
    <property type="molecule type" value="Genomic_DNA"/>
</dbReference>
<proteinExistence type="predicted"/>